<gene>
    <name evidence="1" type="ORF">A2160_00075</name>
</gene>
<comment type="caution">
    <text evidence="1">The sequence shown here is derived from an EMBL/GenBank/DDBJ whole genome shotgun (WGS) entry which is preliminary data.</text>
</comment>
<dbReference type="STRING" id="1797457.A2160_00075"/>
<proteinExistence type="predicted"/>
<dbReference type="Proteomes" id="UP000177006">
    <property type="component" value="Unassembled WGS sequence"/>
</dbReference>
<evidence type="ECO:0008006" key="3">
    <source>
        <dbReference type="Google" id="ProtNLM"/>
    </source>
</evidence>
<dbReference type="EMBL" id="MEZK01000021">
    <property type="protein sequence ID" value="OGD62468.1"/>
    <property type="molecule type" value="Genomic_DNA"/>
</dbReference>
<protein>
    <recommendedName>
        <fullName evidence="3">DUF4258 domain-containing protein</fullName>
    </recommendedName>
</protein>
<dbReference type="InterPro" id="IPR025354">
    <property type="entry name" value="DUF4258"/>
</dbReference>
<accession>A0A1F5E530</accession>
<name>A0A1F5E530_9BACT</name>
<evidence type="ECO:0000313" key="2">
    <source>
        <dbReference type="Proteomes" id="UP000177006"/>
    </source>
</evidence>
<sequence length="103" mass="12294">MDKNYGNVIWTNHVLQRLTERHISQADSWATWRNPDNSRYAASRSAWVYYRTIGGKKFEVVAKKNKQGQWVILSVWCKPVFKNKSKQSKSNSFWKLILNQLFW</sequence>
<evidence type="ECO:0000313" key="1">
    <source>
        <dbReference type="EMBL" id="OGD62468.1"/>
    </source>
</evidence>
<dbReference type="AlphaFoldDB" id="A0A1F5E530"/>
<dbReference type="Pfam" id="PF14076">
    <property type="entry name" value="DUF4258"/>
    <property type="match status" value="1"/>
</dbReference>
<reference evidence="1 2" key="1">
    <citation type="journal article" date="2016" name="Nat. Commun.">
        <title>Thousands of microbial genomes shed light on interconnected biogeochemical processes in an aquifer system.</title>
        <authorList>
            <person name="Anantharaman K."/>
            <person name="Brown C.T."/>
            <person name="Hug L.A."/>
            <person name="Sharon I."/>
            <person name="Castelle C.J."/>
            <person name="Probst A.J."/>
            <person name="Thomas B.C."/>
            <person name="Singh A."/>
            <person name="Wilkins M.J."/>
            <person name="Karaoz U."/>
            <person name="Brodie E.L."/>
            <person name="Williams K.H."/>
            <person name="Hubbard S.S."/>
            <person name="Banfield J.F."/>
        </authorList>
    </citation>
    <scope>NUCLEOTIDE SEQUENCE [LARGE SCALE GENOMIC DNA]</scope>
</reference>
<organism evidence="1 2">
    <name type="scientific">Candidatus Beckwithbacteria bacterium RBG_13_42_9</name>
    <dbReference type="NCBI Taxonomy" id="1797457"/>
    <lineage>
        <taxon>Bacteria</taxon>
        <taxon>Candidatus Beckwithiibacteriota</taxon>
    </lineage>
</organism>